<evidence type="ECO:0000313" key="1">
    <source>
        <dbReference type="EMBL" id="KAH9424950.1"/>
    </source>
</evidence>
<proteinExistence type="predicted"/>
<comment type="caution">
    <text evidence="1">The sequence shown here is derived from an EMBL/GenBank/DDBJ whole genome shotgun (WGS) entry which is preliminary data.</text>
</comment>
<protein>
    <submittedName>
        <fullName evidence="1">Uncharacterized protein</fullName>
    </submittedName>
</protein>
<dbReference type="EMBL" id="NJHN03000024">
    <property type="protein sequence ID" value="KAH9424950.1"/>
    <property type="molecule type" value="Genomic_DNA"/>
</dbReference>
<keyword evidence="2" id="KW-1185">Reference proteome</keyword>
<name>A0ABQ8JR84_DERPT</name>
<gene>
    <name evidence="1" type="ORF">DERP_009173</name>
</gene>
<reference evidence="1 2" key="1">
    <citation type="journal article" date="2018" name="J. Allergy Clin. Immunol.">
        <title>High-quality assembly of Dermatophagoides pteronyssinus genome and transcriptome reveals a wide range of novel allergens.</title>
        <authorList>
            <person name="Liu X.Y."/>
            <person name="Yang K.Y."/>
            <person name="Wang M.Q."/>
            <person name="Kwok J.S."/>
            <person name="Zeng X."/>
            <person name="Yang Z."/>
            <person name="Xiao X.J."/>
            <person name="Lau C.P."/>
            <person name="Li Y."/>
            <person name="Huang Z.M."/>
            <person name="Ba J.G."/>
            <person name="Yim A.K."/>
            <person name="Ouyang C.Y."/>
            <person name="Ngai S.M."/>
            <person name="Chan T.F."/>
            <person name="Leung E.L."/>
            <person name="Liu L."/>
            <person name="Liu Z.G."/>
            <person name="Tsui S.K."/>
        </authorList>
    </citation>
    <scope>NUCLEOTIDE SEQUENCE [LARGE SCALE GENOMIC DNA]</scope>
    <source>
        <strain evidence="1">Derp</strain>
    </source>
</reference>
<organism evidence="1 2">
    <name type="scientific">Dermatophagoides pteronyssinus</name>
    <name type="common">European house dust mite</name>
    <dbReference type="NCBI Taxonomy" id="6956"/>
    <lineage>
        <taxon>Eukaryota</taxon>
        <taxon>Metazoa</taxon>
        <taxon>Ecdysozoa</taxon>
        <taxon>Arthropoda</taxon>
        <taxon>Chelicerata</taxon>
        <taxon>Arachnida</taxon>
        <taxon>Acari</taxon>
        <taxon>Acariformes</taxon>
        <taxon>Sarcoptiformes</taxon>
        <taxon>Astigmata</taxon>
        <taxon>Psoroptidia</taxon>
        <taxon>Analgoidea</taxon>
        <taxon>Pyroglyphidae</taxon>
        <taxon>Dermatophagoidinae</taxon>
        <taxon>Dermatophagoides</taxon>
    </lineage>
</organism>
<accession>A0ABQ8JR84</accession>
<reference evidence="1 2" key="2">
    <citation type="journal article" date="2022" name="Mol. Biol. Evol.">
        <title>Comparative Genomics Reveals Insights into the Divergent Evolution of Astigmatic Mites and Household Pest Adaptations.</title>
        <authorList>
            <person name="Xiong Q."/>
            <person name="Wan A.T."/>
            <person name="Liu X."/>
            <person name="Fung C.S."/>
            <person name="Xiao X."/>
            <person name="Malainual N."/>
            <person name="Hou J."/>
            <person name="Wang L."/>
            <person name="Wang M."/>
            <person name="Yang K.Y."/>
            <person name="Cui Y."/>
            <person name="Leung E.L."/>
            <person name="Nong W."/>
            <person name="Shin S.K."/>
            <person name="Au S.W."/>
            <person name="Jeong K.Y."/>
            <person name="Chew F.T."/>
            <person name="Hui J.H."/>
            <person name="Leung T.F."/>
            <person name="Tungtrongchitr A."/>
            <person name="Zhong N."/>
            <person name="Liu Z."/>
            <person name="Tsui S.K."/>
        </authorList>
    </citation>
    <scope>NUCLEOTIDE SEQUENCE [LARGE SCALE GENOMIC DNA]</scope>
    <source>
        <strain evidence="1">Derp</strain>
    </source>
</reference>
<dbReference type="Proteomes" id="UP000887458">
    <property type="component" value="Unassembled WGS sequence"/>
</dbReference>
<sequence>MCIHLKKNPQNALSFGSKLSPFVTNTPKETVEIDCQTNRDGFTAAAASHTFTQTNGKLLPFSIFQDENLKLYVDQIFFSEYRIKENLTVLFNPISNCVVFNMLIV</sequence>
<evidence type="ECO:0000313" key="2">
    <source>
        <dbReference type="Proteomes" id="UP000887458"/>
    </source>
</evidence>